<dbReference type="AlphaFoldDB" id="A0A0D0NJ21"/>
<comment type="caution">
    <text evidence="2">The sequence shown here is derived from an EMBL/GenBank/DDBJ whole genome shotgun (WGS) entry which is preliminary data.</text>
</comment>
<dbReference type="PANTHER" id="PTHR43677">
    <property type="entry name" value="SHORT-CHAIN DEHYDROGENASE/REDUCTASE"/>
    <property type="match status" value="1"/>
</dbReference>
<dbReference type="Pfam" id="PF00107">
    <property type="entry name" value="ADH_zinc_N"/>
    <property type="match status" value="1"/>
</dbReference>
<dbReference type="GO" id="GO:0003960">
    <property type="term" value="F:quinone reductase (NADPH) activity"/>
    <property type="evidence" value="ECO:0007669"/>
    <property type="project" value="UniProtKB-EC"/>
</dbReference>
<feature type="domain" description="Enoyl reductase (ER)" evidence="1">
    <location>
        <begin position="24"/>
        <end position="331"/>
    </location>
</feature>
<evidence type="ECO:0000313" key="2">
    <source>
        <dbReference type="EMBL" id="KIQ68335.1"/>
    </source>
</evidence>
<dbReference type="Pfam" id="PF08240">
    <property type="entry name" value="ADH_N"/>
    <property type="match status" value="1"/>
</dbReference>
<dbReference type="InterPro" id="IPR011032">
    <property type="entry name" value="GroES-like_sf"/>
</dbReference>
<dbReference type="OrthoDB" id="4190732at2"/>
<dbReference type="eggNOG" id="COG0604">
    <property type="taxonomic scope" value="Bacteria"/>
</dbReference>
<dbReference type="InterPro" id="IPR013154">
    <property type="entry name" value="ADH-like_N"/>
</dbReference>
<dbReference type="CDD" id="cd08241">
    <property type="entry name" value="QOR1"/>
    <property type="match status" value="1"/>
</dbReference>
<sequence>MTRLPQGTIRESGNVQAVRVSRFGDSPRLRDVAEPVPAQGQALVRIAACGLNFADLLMADGRYQQTPEPPFTLGLEVAGEVLTLGPGTDGPPPGTRVAIYAGSGGLAEFGCFPAAACRPIPDGMPDEVAAGFQVAFGTSHLALARRGRLAAGETLAVLGASGGAGLAAVEIGRALGARVIAVARGAARRQTALEAGAEIALDSETADLRADLKALGGIDVLYDPVGGAQARAAAGALRPEGRHVVIGFASGEVTEVRANHLLVKNVDVVGVWWGAYAAFAPDVLNGSLDTLTGWYLDGRLKPLVGALLPLERATEGLAMLRDRRATGKVVVTMPPTRPPT</sequence>
<dbReference type="InterPro" id="IPR051397">
    <property type="entry name" value="Zn-ADH-like_protein"/>
</dbReference>
<accession>A0A0D0NJ21</accession>
<evidence type="ECO:0000259" key="1">
    <source>
        <dbReference type="SMART" id="SM00829"/>
    </source>
</evidence>
<dbReference type="InterPro" id="IPR036291">
    <property type="entry name" value="NAD(P)-bd_dom_sf"/>
</dbReference>
<dbReference type="PANTHER" id="PTHR43677:SF4">
    <property type="entry name" value="QUINONE OXIDOREDUCTASE-LIKE PROTEIN 2"/>
    <property type="match status" value="1"/>
</dbReference>
<gene>
    <name evidence="2" type="ORF">Wenmar_02981</name>
</gene>
<keyword evidence="2" id="KW-0560">Oxidoreductase</keyword>
<protein>
    <submittedName>
        <fullName evidence="2">NADPH:quinone reductase</fullName>
        <ecNumber evidence="2">1.6.5.5</ecNumber>
    </submittedName>
</protein>
<evidence type="ECO:0000313" key="3">
    <source>
        <dbReference type="Proteomes" id="UP000035100"/>
    </source>
</evidence>
<dbReference type="EC" id="1.6.5.5" evidence="2"/>
<dbReference type="EMBL" id="AONG01000014">
    <property type="protein sequence ID" value="KIQ68335.1"/>
    <property type="molecule type" value="Genomic_DNA"/>
</dbReference>
<dbReference type="SMART" id="SM00829">
    <property type="entry name" value="PKS_ER"/>
    <property type="match status" value="1"/>
</dbReference>
<dbReference type="InterPro" id="IPR013149">
    <property type="entry name" value="ADH-like_C"/>
</dbReference>
<organism evidence="2 3">
    <name type="scientific">Wenxinia marina DSM 24838</name>
    <dbReference type="NCBI Taxonomy" id="1123501"/>
    <lineage>
        <taxon>Bacteria</taxon>
        <taxon>Pseudomonadati</taxon>
        <taxon>Pseudomonadota</taxon>
        <taxon>Alphaproteobacteria</taxon>
        <taxon>Rhodobacterales</taxon>
        <taxon>Roseobacteraceae</taxon>
        <taxon>Wenxinia</taxon>
    </lineage>
</organism>
<dbReference type="SUPFAM" id="SSF51735">
    <property type="entry name" value="NAD(P)-binding Rossmann-fold domains"/>
    <property type="match status" value="1"/>
</dbReference>
<dbReference type="Gene3D" id="3.40.50.720">
    <property type="entry name" value="NAD(P)-binding Rossmann-like Domain"/>
    <property type="match status" value="1"/>
</dbReference>
<proteinExistence type="predicted"/>
<dbReference type="SUPFAM" id="SSF50129">
    <property type="entry name" value="GroES-like"/>
    <property type="match status" value="1"/>
</dbReference>
<keyword evidence="3" id="KW-1185">Reference proteome</keyword>
<reference evidence="2 3" key="1">
    <citation type="submission" date="2013-01" db="EMBL/GenBank/DDBJ databases">
        <authorList>
            <person name="Fiebig A."/>
            <person name="Goeker M."/>
            <person name="Klenk H.-P.P."/>
        </authorList>
    </citation>
    <scope>NUCLEOTIDE SEQUENCE [LARGE SCALE GENOMIC DNA]</scope>
    <source>
        <strain evidence="2 3">DSM 24838</strain>
    </source>
</reference>
<dbReference type="Gene3D" id="3.90.180.10">
    <property type="entry name" value="Medium-chain alcohol dehydrogenases, catalytic domain"/>
    <property type="match status" value="1"/>
</dbReference>
<dbReference type="Proteomes" id="UP000035100">
    <property type="component" value="Unassembled WGS sequence"/>
</dbReference>
<name>A0A0D0NJ21_9RHOB</name>
<dbReference type="STRING" id="1123501.Wenmar_02981"/>
<dbReference type="InterPro" id="IPR020843">
    <property type="entry name" value="ER"/>
</dbReference>
<dbReference type="PATRIC" id="fig|1123501.6.peg.3099"/>